<sequence length="119" mass="13202">MTGDCLSEIITSRESERAAEDGHNVSLSCNYSGVVYNLLWYRQYPGFKPEVLLTITESGSTVKVDPSAHWFSAKVEKQNKLLKLEISPVHVTDSAVYYCALEPTVTGNTLLLHKCGNHV</sequence>
<evidence type="ECO:0000313" key="7">
    <source>
        <dbReference type="EMBL" id="TRZ04266.1"/>
    </source>
</evidence>
<dbReference type="InterPro" id="IPR036179">
    <property type="entry name" value="Ig-like_dom_sf"/>
</dbReference>
<dbReference type="InterPro" id="IPR007110">
    <property type="entry name" value="Ig-like_dom"/>
</dbReference>
<reference evidence="7 8" key="1">
    <citation type="journal article" date="2019" name="Sci. Data">
        <title>Hybrid genome assembly and annotation of Danionella translucida.</title>
        <authorList>
            <person name="Kadobianskyi M."/>
            <person name="Schulze L."/>
            <person name="Schuelke M."/>
            <person name="Judkewitz B."/>
        </authorList>
    </citation>
    <scope>NUCLEOTIDE SEQUENCE [LARGE SCALE GENOMIC DNA]</scope>
    <source>
        <strain evidence="7 8">Bolton</strain>
    </source>
</reference>
<dbReference type="InterPro" id="IPR013106">
    <property type="entry name" value="Ig_V-set"/>
</dbReference>
<keyword evidence="5" id="KW-1279">T cell receptor</keyword>
<dbReference type="InterPro" id="IPR013783">
    <property type="entry name" value="Ig-like_fold"/>
</dbReference>
<dbReference type="Gene3D" id="2.60.40.10">
    <property type="entry name" value="Immunoglobulins"/>
    <property type="match status" value="1"/>
</dbReference>
<evidence type="ECO:0000256" key="2">
    <source>
        <dbReference type="ARBA" id="ARBA00023130"/>
    </source>
</evidence>
<evidence type="ECO:0000256" key="1">
    <source>
        <dbReference type="ARBA" id="ARBA00022729"/>
    </source>
</evidence>
<keyword evidence="8" id="KW-1185">Reference proteome</keyword>
<gene>
    <name evidence="7" type="ORF">DNTS_029950</name>
</gene>
<dbReference type="InterPro" id="IPR051287">
    <property type="entry name" value="TCR_variable_region"/>
</dbReference>
<dbReference type="GO" id="GO:0002250">
    <property type="term" value="P:adaptive immune response"/>
    <property type="evidence" value="ECO:0007669"/>
    <property type="project" value="UniProtKB-KW"/>
</dbReference>
<dbReference type="GO" id="GO:0042101">
    <property type="term" value="C:T cell receptor complex"/>
    <property type="evidence" value="ECO:0007669"/>
    <property type="project" value="UniProtKB-KW"/>
</dbReference>
<dbReference type="Pfam" id="PF07686">
    <property type="entry name" value="V-set"/>
    <property type="match status" value="1"/>
</dbReference>
<feature type="domain" description="Ig-like" evidence="6">
    <location>
        <begin position="7"/>
        <end position="99"/>
    </location>
</feature>
<keyword evidence="5" id="KW-0391">Immunity</keyword>
<keyword evidence="2" id="KW-1064">Adaptive immunity</keyword>
<dbReference type="SMART" id="SM00406">
    <property type="entry name" value="IGv"/>
    <property type="match status" value="1"/>
</dbReference>
<evidence type="ECO:0000256" key="5">
    <source>
        <dbReference type="ARBA" id="ARBA00043266"/>
    </source>
</evidence>
<evidence type="ECO:0000259" key="6">
    <source>
        <dbReference type="PROSITE" id="PS50835"/>
    </source>
</evidence>
<evidence type="ECO:0000313" key="8">
    <source>
        <dbReference type="Proteomes" id="UP000316079"/>
    </source>
</evidence>
<organism evidence="7 8">
    <name type="scientific">Danionella cerebrum</name>
    <dbReference type="NCBI Taxonomy" id="2873325"/>
    <lineage>
        <taxon>Eukaryota</taxon>
        <taxon>Metazoa</taxon>
        <taxon>Chordata</taxon>
        <taxon>Craniata</taxon>
        <taxon>Vertebrata</taxon>
        <taxon>Euteleostomi</taxon>
        <taxon>Actinopterygii</taxon>
        <taxon>Neopterygii</taxon>
        <taxon>Teleostei</taxon>
        <taxon>Ostariophysi</taxon>
        <taxon>Cypriniformes</taxon>
        <taxon>Danionidae</taxon>
        <taxon>Danioninae</taxon>
        <taxon>Danionella</taxon>
    </lineage>
</organism>
<dbReference type="STRING" id="623744.A0A553RQ17"/>
<keyword evidence="1" id="KW-0732">Signal</keyword>
<name>A0A553RQ17_9TELE</name>
<dbReference type="InterPro" id="IPR003599">
    <property type="entry name" value="Ig_sub"/>
</dbReference>
<comment type="caution">
    <text evidence="7">The sequence shown here is derived from an EMBL/GenBank/DDBJ whole genome shotgun (WGS) entry which is preliminary data.</text>
</comment>
<dbReference type="SMART" id="SM00409">
    <property type="entry name" value="IG"/>
    <property type="match status" value="1"/>
</dbReference>
<evidence type="ECO:0000256" key="3">
    <source>
        <dbReference type="ARBA" id="ARBA00023170"/>
    </source>
</evidence>
<dbReference type="Proteomes" id="UP000316079">
    <property type="component" value="Unassembled WGS sequence"/>
</dbReference>
<dbReference type="SUPFAM" id="SSF48726">
    <property type="entry name" value="Immunoglobulin"/>
    <property type="match status" value="1"/>
</dbReference>
<accession>A0A553RQ17</accession>
<protein>
    <recommendedName>
        <fullName evidence="6">Ig-like domain-containing protein</fullName>
    </recommendedName>
</protein>
<dbReference type="AlphaFoldDB" id="A0A553RQ17"/>
<keyword evidence="4" id="KW-0393">Immunoglobulin domain</keyword>
<dbReference type="EMBL" id="SRMA01000856">
    <property type="protein sequence ID" value="TRZ04266.1"/>
    <property type="molecule type" value="Genomic_DNA"/>
</dbReference>
<dbReference type="PANTHER" id="PTHR19367">
    <property type="entry name" value="T-CELL RECEPTOR ALPHA CHAIN V REGION"/>
    <property type="match status" value="1"/>
</dbReference>
<evidence type="ECO:0000256" key="4">
    <source>
        <dbReference type="ARBA" id="ARBA00023319"/>
    </source>
</evidence>
<dbReference type="PANTHER" id="PTHR19367:SF18">
    <property type="entry name" value="T CELL RECEPTOR ALPHA VARIABLE 16"/>
    <property type="match status" value="1"/>
</dbReference>
<dbReference type="PROSITE" id="PS50835">
    <property type="entry name" value="IG_LIKE"/>
    <property type="match status" value="1"/>
</dbReference>
<proteinExistence type="predicted"/>
<dbReference type="OrthoDB" id="9803478at2759"/>
<keyword evidence="3" id="KW-0675">Receptor</keyword>